<evidence type="ECO:0000256" key="2">
    <source>
        <dbReference type="ARBA" id="ARBA00008392"/>
    </source>
</evidence>
<evidence type="ECO:0000259" key="6">
    <source>
        <dbReference type="Pfam" id="PF00155"/>
    </source>
</evidence>
<gene>
    <name evidence="7" type="ORF">DFR76_102494</name>
</gene>
<reference evidence="7 8" key="1">
    <citation type="submission" date="2018-07" db="EMBL/GenBank/DDBJ databases">
        <title>Genomic Encyclopedia of Type Strains, Phase IV (KMG-IV): sequencing the most valuable type-strain genomes for metagenomic binning, comparative biology and taxonomic classification.</title>
        <authorList>
            <person name="Goeker M."/>
        </authorList>
    </citation>
    <scope>NUCLEOTIDE SEQUENCE [LARGE SCALE GENOMIC DNA]</scope>
    <source>
        <strain evidence="7 8">DSM 44290</strain>
    </source>
</reference>
<dbReference type="PANTHER" id="PTHR13693">
    <property type="entry name" value="CLASS II AMINOTRANSFERASE/8-AMINO-7-OXONONANOATE SYNTHASE"/>
    <property type="match status" value="1"/>
</dbReference>
<dbReference type="InterPro" id="IPR015421">
    <property type="entry name" value="PyrdxlP-dep_Trfase_major"/>
</dbReference>
<dbReference type="Proteomes" id="UP000254869">
    <property type="component" value="Unassembled WGS sequence"/>
</dbReference>
<dbReference type="GO" id="GO:0030170">
    <property type="term" value="F:pyridoxal phosphate binding"/>
    <property type="evidence" value="ECO:0007669"/>
    <property type="project" value="InterPro"/>
</dbReference>
<evidence type="ECO:0000256" key="5">
    <source>
        <dbReference type="ARBA" id="ARBA00047715"/>
    </source>
</evidence>
<dbReference type="InterPro" id="IPR050087">
    <property type="entry name" value="AON_synthase_class-II"/>
</dbReference>
<protein>
    <recommendedName>
        <fullName evidence="3">8-amino-7-oxononanoate synthase</fullName>
        <ecNumber evidence="3">2.3.1.47</ecNumber>
    </recommendedName>
</protein>
<evidence type="ECO:0000313" key="7">
    <source>
        <dbReference type="EMBL" id="RDI68093.1"/>
    </source>
</evidence>
<evidence type="ECO:0000256" key="3">
    <source>
        <dbReference type="ARBA" id="ARBA00013187"/>
    </source>
</evidence>
<evidence type="ECO:0000313" key="8">
    <source>
        <dbReference type="Proteomes" id="UP000254869"/>
    </source>
</evidence>
<dbReference type="Gene3D" id="3.40.640.10">
    <property type="entry name" value="Type I PLP-dependent aspartate aminotransferase-like (Major domain)"/>
    <property type="match status" value="1"/>
</dbReference>
<dbReference type="GO" id="GO:0008710">
    <property type="term" value="F:8-amino-7-oxononanoate synthase activity"/>
    <property type="evidence" value="ECO:0007669"/>
    <property type="project" value="UniProtKB-EC"/>
</dbReference>
<name>A0A370IBM0_9NOCA</name>
<dbReference type="InterPro" id="IPR004839">
    <property type="entry name" value="Aminotransferase_I/II_large"/>
</dbReference>
<dbReference type="RefSeq" id="WP_169813660.1">
    <property type="nucleotide sequence ID" value="NZ_QQBC01000002.1"/>
</dbReference>
<comment type="cofactor">
    <cofactor evidence="1">
        <name>pyridoxal 5'-phosphate</name>
        <dbReference type="ChEBI" id="CHEBI:597326"/>
    </cofactor>
</comment>
<dbReference type="Pfam" id="PF00155">
    <property type="entry name" value="Aminotran_1_2"/>
    <property type="match status" value="1"/>
</dbReference>
<dbReference type="PANTHER" id="PTHR13693:SF102">
    <property type="entry name" value="2-AMINO-3-KETOBUTYRATE COENZYME A LIGASE, MITOCHONDRIAL"/>
    <property type="match status" value="1"/>
</dbReference>
<dbReference type="GO" id="GO:0008483">
    <property type="term" value="F:transaminase activity"/>
    <property type="evidence" value="ECO:0007669"/>
    <property type="project" value="UniProtKB-KW"/>
</dbReference>
<dbReference type="EC" id="2.3.1.47" evidence="3"/>
<dbReference type="STRING" id="1210086.GCA_001613105_01071"/>
<keyword evidence="4 7" id="KW-0808">Transferase</keyword>
<comment type="caution">
    <text evidence="7">The sequence shown here is derived from an EMBL/GenBank/DDBJ whole genome shotgun (WGS) entry which is preliminary data.</text>
</comment>
<comment type="catalytic activity">
    <reaction evidence="5">
        <text>6-carboxyhexanoyl-[ACP] + L-alanine + H(+) = (8S)-8-amino-7-oxononanoate + holo-[ACP] + CO2</text>
        <dbReference type="Rhea" id="RHEA:42288"/>
        <dbReference type="Rhea" id="RHEA-COMP:9685"/>
        <dbReference type="Rhea" id="RHEA-COMP:9955"/>
        <dbReference type="ChEBI" id="CHEBI:15378"/>
        <dbReference type="ChEBI" id="CHEBI:16526"/>
        <dbReference type="ChEBI" id="CHEBI:57972"/>
        <dbReference type="ChEBI" id="CHEBI:64479"/>
        <dbReference type="ChEBI" id="CHEBI:78846"/>
        <dbReference type="ChEBI" id="CHEBI:149468"/>
        <dbReference type="EC" id="2.3.1.47"/>
    </reaction>
</comment>
<dbReference type="InterPro" id="IPR015424">
    <property type="entry name" value="PyrdxlP-dep_Trfase"/>
</dbReference>
<dbReference type="AlphaFoldDB" id="A0A370IBM0"/>
<evidence type="ECO:0000256" key="1">
    <source>
        <dbReference type="ARBA" id="ARBA00001933"/>
    </source>
</evidence>
<sequence>MIDSVDERGFGLASARFISGTQDGHIELGARVSQFLGAERTVLFSSCFDANGGVFETLLGADDAVISDELNHASMIDGIRLSRARRLRYRHADLDDVETQLPPCFGS</sequence>
<feature type="domain" description="Aminotransferase class I/classII large" evidence="6">
    <location>
        <begin position="11"/>
        <end position="101"/>
    </location>
</feature>
<dbReference type="SUPFAM" id="SSF53383">
    <property type="entry name" value="PLP-dependent transferases"/>
    <property type="match status" value="1"/>
</dbReference>
<comment type="similarity">
    <text evidence="2">Belongs to the class-II pyridoxal-phosphate-dependent aminotransferase family.</text>
</comment>
<accession>A0A370IBM0</accession>
<keyword evidence="8" id="KW-1185">Reference proteome</keyword>
<dbReference type="EMBL" id="QQBC01000002">
    <property type="protein sequence ID" value="RDI68093.1"/>
    <property type="molecule type" value="Genomic_DNA"/>
</dbReference>
<organism evidence="7 8">
    <name type="scientific">Nocardia pseudobrasiliensis</name>
    <dbReference type="NCBI Taxonomy" id="45979"/>
    <lineage>
        <taxon>Bacteria</taxon>
        <taxon>Bacillati</taxon>
        <taxon>Actinomycetota</taxon>
        <taxon>Actinomycetes</taxon>
        <taxon>Mycobacteriales</taxon>
        <taxon>Nocardiaceae</taxon>
        <taxon>Nocardia</taxon>
    </lineage>
</organism>
<proteinExistence type="inferred from homology"/>
<keyword evidence="7" id="KW-0032">Aminotransferase</keyword>
<evidence type="ECO:0000256" key="4">
    <source>
        <dbReference type="ARBA" id="ARBA00022679"/>
    </source>
</evidence>